<feature type="domain" description="HNH nuclease" evidence="1">
    <location>
        <begin position="108"/>
        <end position="160"/>
    </location>
</feature>
<comment type="caution">
    <text evidence="2">The sequence shown here is derived from an EMBL/GenBank/DDBJ whole genome shotgun (WGS) entry which is preliminary data.</text>
</comment>
<dbReference type="InterPro" id="IPR003615">
    <property type="entry name" value="HNH_nuc"/>
</dbReference>
<dbReference type="Pfam" id="PF13391">
    <property type="entry name" value="HNH_2"/>
    <property type="match status" value="1"/>
</dbReference>
<keyword evidence="3" id="KW-1185">Reference proteome</keyword>
<reference evidence="2 3" key="1">
    <citation type="submission" date="2018-09" db="EMBL/GenBank/DDBJ databases">
        <title>Phylogeny of the Shewanellaceae, and recommendation for two new genera, Pseudoshewanella and Parashewanella.</title>
        <authorList>
            <person name="Wang G."/>
        </authorList>
    </citation>
    <scope>NUCLEOTIDE SEQUENCE [LARGE SCALE GENOMIC DNA]</scope>
    <source>
        <strain evidence="2 3">C51</strain>
    </source>
</reference>
<dbReference type="Proteomes" id="UP000281474">
    <property type="component" value="Unassembled WGS sequence"/>
</dbReference>
<protein>
    <submittedName>
        <fullName evidence="2">HNH endonuclease</fullName>
    </submittedName>
</protein>
<dbReference type="OrthoDB" id="529575at2"/>
<evidence type="ECO:0000259" key="1">
    <source>
        <dbReference type="Pfam" id="PF13391"/>
    </source>
</evidence>
<dbReference type="EMBL" id="QZEI01000021">
    <property type="protein sequence ID" value="RLV60110.1"/>
    <property type="molecule type" value="Genomic_DNA"/>
</dbReference>
<proteinExistence type="predicted"/>
<evidence type="ECO:0000313" key="3">
    <source>
        <dbReference type="Proteomes" id="UP000281474"/>
    </source>
</evidence>
<accession>A0A3L8PXQ8</accession>
<keyword evidence="2" id="KW-0255">Endonuclease</keyword>
<dbReference type="AlphaFoldDB" id="A0A3L8PXQ8"/>
<keyword evidence="2" id="KW-0540">Nuclease</keyword>
<sequence>MGQALILVMFIKVCFQSVIILEFEQLISNIDKAEEFRVKNRKGNGMYSAALNSYKAFLLDITQAEVQQDIDLIIRDNEMSETQKSLMVNTRIGQGRFREDLIQYWDGCAVTGYQNNDFLIASHIKPWSKSDNAERHDPFNGLLLLANIDKAFDLGYISFESTGKILISEQLDEYQALGINDHMKVALSKQHKDYLAFHRECQFKN</sequence>
<dbReference type="GO" id="GO:0004519">
    <property type="term" value="F:endonuclease activity"/>
    <property type="evidence" value="ECO:0007669"/>
    <property type="project" value="UniProtKB-KW"/>
</dbReference>
<name>A0A3L8PXQ8_9GAMM</name>
<evidence type="ECO:0000313" key="2">
    <source>
        <dbReference type="EMBL" id="RLV60110.1"/>
    </source>
</evidence>
<organism evidence="2 3">
    <name type="scientific">Parashewanella curva</name>
    <dbReference type="NCBI Taxonomy" id="2338552"/>
    <lineage>
        <taxon>Bacteria</taxon>
        <taxon>Pseudomonadati</taxon>
        <taxon>Pseudomonadota</taxon>
        <taxon>Gammaproteobacteria</taxon>
        <taxon>Alteromonadales</taxon>
        <taxon>Shewanellaceae</taxon>
        <taxon>Parashewanella</taxon>
    </lineage>
</organism>
<keyword evidence="2" id="KW-0378">Hydrolase</keyword>
<gene>
    <name evidence="2" type="ORF">D5018_08825</name>
</gene>